<evidence type="ECO:0000313" key="3">
    <source>
        <dbReference type="Proteomes" id="UP000002157"/>
    </source>
</evidence>
<protein>
    <submittedName>
        <fullName evidence="2">Uncharacterized protein</fullName>
    </submittedName>
</protein>
<dbReference type="EMBL" id="CP000926">
    <property type="protein sequence ID" value="ABY99296.1"/>
    <property type="molecule type" value="Genomic_DNA"/>
</dbReference>
<proteinExistence type="predicted"/>
<name>B0KJR8_PSEPG</name>
<feature type="transmembrane region" description="Helical" evidence="1">
    <location>
        <begin position="20"/>
        <end position="41"/>
    </location>
</feature>
<dbReference type="KEGG" id="ppg:PputGB1_3405"/>
<dbReference type="HOGENOM" id="CLU_179770_0_0_6"/>
<keyword evidence="1" id="KW-0812">Transmembrane</keyword>
<accession>B0KJR8</accession>
<evidence type="ECO:0000256" key="1">
    <source>
        <dbReference type="SAM" id="Phobius"/>
    </source>
</evidence>
<dbReference type="AlphaFoldDB" id="B0KJR8"/>
<gene>
    <name evidence="2" type="ordered locus">PputGB1_3405</name>
</gene>
<dbReference type="Proteomes" id="UP000002157">
    <property type="component" value="Chromosome"/>
</dbReference>
<evidence type="ECO:0000313" key="2">
    <source>
        <dbReference type="EMBL" id="ABY99296.1"/>
    </source>
</evidence>
<keyword evidence="1" id="KW-1133">Transmembrane helix</keyword>
<sequence length="97" mass="10789">MLEKAVQLIRNESKRPWSEVNSWALALIGGPSFVIGSYYAAGAVKVTPDLMHATEQVGFTALGITAYCVTGLMAVAGWHFLRIAQRCSELLYERHYR</sequence>
<reference evidence="2 3" key="1">
    <citation type="submission" date="2008-01" db="EMBL/GenBank/DDBJ databases">
        <title>Complete sequence of Pseudomonas putida GB-1.</title>
        <authorList>
            <consortium name="US DOE Joint Genome Institute"/>
            <person name="Copeland A."/>
            <person name="Lucas S."/>
            <person name="Lapidus A."/>
            <person name="Barry K."/>
            <person name="Glavina del Rio T."/>
            <person name="Dalin E."/>
            <person name="Tice H."/>
            <person name="Pitluck S."/>
            <person name="Bruce D."/>
            <person name="Goodwin L."/>
            <person name="Chertkov O."/>
            <person name="Brettin T."/>
            <person name="Detter J.C."/>
            <person name="Han C."/>
            <person name="Kuske C.R."/>
            <person name="Schmutz J."/>
            <person name="Larimer F."/>
            <person name="Land M."/>
            <person name="Hauser L."/>
            <person name="Kyrpides N."/>
            <person name="Kim E."/>
            <person name="McCarthy J.K."/>
            <person name="Richardson P."/>
        </authorList>
    </citation>
    <scope>NUCLEOTIDE SEQUENCE [LARGE SCALE GENOMIC DNA]</scope>
    <source>
        <strain evidence="2 3">GB-1</strain>
    </source>
</reference>
<keyword evidence="1" id="KW-0472">Membrane</keyword>
<organism evidence="2 3">
    <name type="scientific">Pseudomonas putida (strain GB-1)</name>
    <dbReference type="NCBI Taxonomy" id="76869"/>
    <lineage>
        <taxon>Bacteria</taxon>
        <taxon>Pseudomonadati</taxon>
        <taxon>Pseudomonadota</taxon>
        <taxon>Gammaproteobacteria</taxon>
        <taxon>Pseudomonadales</taxon>
        <taxon>Pseudomonadaceae</taxon>
        <taxon>Pseudomonas</taxon>
    </lineage>
</organism>
<feature type="transmembrane region" description="Helical" evidence="1">
    <location>
        <begin position="61"/>
        <end position="81"/>
    </location>
</feature>